<evidence type="ECO:0000313" key="2">
    <source>
        <dbReference type="EMBL" id="MPM66656.1"/>
    </source>
</evidence>
<proteinExistence type="predicted"/>
<feature type="compositionally biased region" description="Acidic residues" evidence="1">
    <location>
        <begin position="51"/>
        <end position="60"/>
    </location>
</feature>
<evidence type="ECO:0000256" key="1">
    <source>
        <dbReference type="SAM" id="MobiDB-lite"/>
    </source>
</evidence>
<dbReference type="PROSITE" id="PS51257">
    <property type="entry name" value="PROKAR_LIPOPROTEIN"/>
    <property type="match status" value="1"/>
</dbReference>
<comment type="caution">
    <text evidence="2">The sequence shown here is derived from an EMBL/GenBank/DDBJ whole genome shotgun (WGS) entry which is preliminary data.</text>
</comment>
<organism evidence="2">
    <name type="scientific">bioreactor metagenome</name>
    <dbReference type="NCBI Taxonomy" id="1076179"/>
    <lineage>
        <taxon>unclassified sequences</taxon>
        <taxon>metagenomes</taxon>
        <taxon>ecological metagenomes</taxon>
    </lineage>
</organism>
<protein>
    <submittedName>
        <fullName evidence="2">Uncharacterized protein</fullName>
    </submittedName>
</protein>
<dbReference type="EMBL" id="VSSQ01021220">
    <property type="protein sequence ID" value="MPM66656.1"/>
    <property type="molecule type" value="Genomic_DNA"/>
</dbReference>
<sequence>MSVRCAHTARDRACCQVPVSTIAGSSCSRSASGREGATRSGRGAGVRGAEPVEDDDDLGDLVDQHDGGEAEDAEQCQREQPCDDQQ</sequence>
<reference evidence="2" key="1">
    <citation type="submission" date="2019-08" db="EMBL/GenBank/DDBJ databases">
        <authorList>
            <person name="Kucharzyk K."/>
            <person name="Murdoch R.W."/>
            <person name="Higgins S."/>
            <person name="Loffler F."/>
        </authorList>
    </citation>
    <scope>NUCLEOTIDE SEQUENCE</scope>
</reference>
<accession>A0A645BMQ8</accession>
<dbReference type="AlphaFoldDB" id="A0A645BMQ8"/>
<gene>
    <name evidence="2" type="ORF">SDC9_113566</name>
</gene>
<feature type="compositionally biased region" description="Basic and acidic residues" evidence="1">
    <location>
        <begin position="75"/>
        <end position="86"/>
    </location>
</feature>
<feature type="compositionally biased region" description="Low complexity" evidence="1">
    <location>
        <begin position="23"/>
        <end position="35"/>
    </location>
</feature>
<feature type="region of interest" description="Disordered" evidence="1">
    <location>
        <begin position="23"/>
        <end position="86"/>
    </location>
</feature>
<name>A0A645BMQ8_9ZZZZ</name>